<dbReference type="EMBL" id="UGRY01000002">
    <property type="protein sequence ID" value="SUA80602.1"/>
    <property type="molecule type" value="Genomic_DNA"/>
</dbReference>
<evidence type="ECO:0000313" key="2">
    <source>
        <dbReference type="Proteomes" id="UP000255467"/>
    </source>
</evidence>
<dbReference type="OrthoDB" id="151193at2"/>
<dbReference type="Gene3D" id="3.20.20.80">
    <property type="entry name" value="Glycosidases"/>
    <property type="match status" value="1"/>
</dbReference>
<dbReference type="AlphaFoldDB" id="A0A378YTV9"/>
<dbReference type="Proteomes" id="UP000255467">
    <property type="component" value="Unassembled WGS sequence"/>
</dbReference>
<dbReference type="STRING" id="1406858.GCA_000710895_06436"/>
<gene>
    <name evidence="1" type="ORF">NCTC1934_04359</name>
</gene>
<accession>A0A378YTV9</accession>
<evidence type="ECO:0000313" key="1">
    <source>
        <dbReference type="EMBL" id="SUA80602.1"/>
    </source>
</evidence>
<sequence length="340" mass="37058">MRAIGITYDTGFFHRGHCTHEPFTPEGVREDMRAIREELGCDAVRVTGGDRHRLRLAARCAADAGLEVWLCPFTNEVAADDLLEFLGDCADYAESLRSEGARVVLALGSELSLFVPGFLPGDTFTERAALLSTPRLAELLPELSARINAFLMRAVAVARRSFTGPLTYCSLPFEGVDWTPFDYVATDAGYRSAELADGYRARIRAAATGPTPLAITEFGCATYRGAPDAGPRGGDIVMWDPETAHPLALDGDHTRDEAGQAAHLLELLDIFDAEGVDIAFWYTFASYHLPHRDDPRTDLDLASNGVVKVHDPARRTSARRWEPKAAFAALARRTSGTTAS</sequence>
<name>A0A378YTV9_9NOCA</name>
<dbReference type="RefSeq" id="WP_039815393.1">
    <property type="nucleotide sequence ID" value="NZ_UGRY01000002.1"/>
</dbReference>
<dbReference type="SUPFAM" id="SSF51445">
    <property type="entry name" value="(Trans)glycosidases"/>
    <property type="match status" value="1"/>
</dbReference>
<dbReference type="InterPro" id="IPR017853">
    <property type="entry name" value="GH"/>
</dbReference>
<organism evidence="1 2">
    <name type="scientific">Nocardia otitidiscaviarum</name>
    <dbReference type="NCBI Taxonomy" id="1823"/>
    <lineage>
        <taxon>Bacteria</taxon>
        <taxon>Bacillati</taxon>
        <taxon>Actinomycetota</taxon>
        <taxon>Actinomycetes</taxon>
        <taxon>Mycobacteriales</taxon>
        <taxon>Nocardiaceae</taxon>
        <taxon>Nocardia</taxon>
    </lineage>
</organism>
<protein>
    <submittedName>
        <fullName evidence="1">Beta-xylosidase</fullName>
    </submittedName>
</protein>
<keyword evidence="2" id="KW-1185">Reference proteome</keyword>
<reference evidence="1 2" key="1">
    <citation type="submission" date="2018-06" db="EMBL/GenBank/DDBJ databases">
        <authorList>
            <consortium name="Pathogen Informatics"/>
            <person name="Doyle S."/>
        </authorList>
    </citation>
    <scope>NUCLEOTIDE SEQUENCE [LARGE SCALE GENOMIC DNA]</scope>
    <source>
        <strain evidence="1 2">NCTC1934</strain>
    </source>
</reference>
<proteinExistence type="predicted"/>